<dbReference type="GO" id="GO:0015977">
    <property type="term" value="P:carbon fixation"/>
    <property type="evidence" value="ECO:0007669"/>
    <property type="project" value="InterPro"/>
</dbReference>
<dbReference type="AlphaFoldDB" id="A0A956NF36"/>
<keyword evidence="3" id="KW-0456">Lyase</keyword>
<dbReference type="GO" id="GO:0005829">
    <property type="term" value="C:cytosol"/>
    <property type="evidence" value="ECO:0007669"/>
    <property type="project" value="TreeGrafter"/>
</dbReference>
<reference evidence="3" key="2">
    <citation type="journal article" date="2021" name="Microbiome">
        <title>Successional dynamics and alternative stable states in a saline activated sludge microbial community over 9 years.</title>
        <authorList>
            <person name="Wang Y."/>
            <person name="Ye J."/>
            <person name="Ju F."/>
            <person name="Liu L."/>
            <person name="Boyd J.A."/>
            <person name="Deng Y."/>
            <person name="Parks D.H."/>
            <person name="Jiang X."/>
            <person name="Yin X."/>
            <person name="Woodcroft B.J."/>
            <person name="Tyson G.W."/>
            <person name="Hugenholtz P."/>
            <person name="Polz M.F."/>
            <person name="Zhang T."/>
        </authorList>
    </citation>
    <scope>NUCLEOTIDE SEQUENCE</scope>
    <source>
        <strain evidence="3">HKST-UBA02</strain>
    </source>
</reference>
<comment type="caution">
    <text evidence="3">The sequence shown here is derived from an EMBL/GenBank/DDBJ whole genome shotgun (WGS) entry which is preliminary data.</text>
</comment>
<name>A0A956NF36_UNCEI</name>
<reference evidence="3" key="1">
    <citation type="submission" date="2020-04" db="EMBL/GenBank/DDBJ databases">
        <authorList>
            <person name="Zhang T."/>
        </authorList>
    </citation>
    <scope>NUCLEOTIDE SEQUENCE</scope>
    <source>
        <strain evidence="3">HKST-UBA02</strain>
    </source>
</reference>
<dbReference type="Proteomes" id="UP000739538">
    <property type="component" value="Unassembled WGS sequence"/>
</dbReference>
<evidence type="ECO:0000256" key="2">
    <source>
        <dbReference type="ARBA" id="ARBA00022419"/>
    </source>
</evidence>
<dbReference type="PANTHER" id="PTHR30523:SF6">
    <property type="entry name" value="PHOSPHOENOLPYRUVATE CARBOXYLASE"/>
    <property type="match status" value="1"/>
</dbReference>
<protein>
    <recommendedName>
        <fullName evidence="2">Phosphoenolpyruvate carboxylase</fullName>
    </recommendedName>
</protein>
<dbReference type="EMBL" id="JAGQHS010000151">
    <property type="protein sequence ID" value="MCA9758215.1"/>
    <property type="molecule type" value="Genomic_DNA"/>
</dbReference>
<dbReference type="InterPro" id="IPR015813">
    <property type="entry name" value="Pyrv/PenolPyrv_kinase-like_dom"/>
</dbReference>
<dbReference type="GO" id="GO:0008964">
    <property type="term" value="F:phosphoenolpyruvate carboxylase activity"/>
    <property type="evidence" value="ECO:0007669"/>
    <property type="project" value="InterPro"/>
</dbReference>
<dbReference type="PANTHER" id="PTHR30523">
    <property type="entry name" value="PHOSPHOENOLPYRUVATE CARBOXYLASE"/>
    <property type="match status" value="1"/>
</dbReference>
<gene>
    <name evidence="3" type="ORF">KDA27_20645</name>
</gene>
<organism evidence="3 4">
    <name type="scientific">Eiseniibacteriota bacterium</name>
    <dbReference type="NCBI Taxonomy" id="2212470"/>
    <lineage>
        <taxon>Bacteria</taxon>
        <taxon>Candidatus Eiseniibacteriota</taxon>
    </lineage>
</organism>
<evidence type="ECO:0000256" key="1">
    <source>
        <dbReference type="ARBA" id="ARBA00003670"/>
    </source>
</evidence>
<dbReference type="GO" id="GO:0006099">
    <property type="term" value="P:tricarboxylic acid cycle"/>
    <property type="evidence" value="ECO:0007669"/>
    <property type="project" value="InterPro"/>
</dbReference>
<dbReference type="Pfam" id="PF00311">
    <property type="entry name" value="PEPcase"/>
    <property type="match status" value="1"/>
</dbReference>
<sequence>SRREQKGISDLRAIPWVFAWTQSRLILPGWYGVGSGLERACAEFGLSSVREHASSWRFLSTLLGDVEVVLAKADLDIAARYAKLAGEVGEALFPTIREEFLRTQEMILTIRDETDLLIGEPVLRRAIRLRNPYVDPMSFAQLDLLERWRASEREDDELLQALFLTIRGIARGLQGSA</sequence>
<feature type="non-terminal residue" evidence="3">
    <location>
        <position position="1"/>
    </location>
</feature>
<dbReference type="SUPFAM" id="SSF51621">
    <property type="entry name" value="Phosphoenolpyruvate/pyruvate domain"/>
    <property type="match status" value="1"/>
</dbReference>
<proteinExistence type="predicted"/>
<accession>A0A956NF36</accession>
<dbReference type="InterPro" id="IPR021135">
    <property type="entry name" value="PEP_COase"/>
</dbReference>
<comment type="function">
    <text evidence="1">Forms oxaloacetate, a four-carbon dicarboxylic acid source for the tricarboxylic acid cycle.</text>
</comment>
<evidence type="ECO:0000313" key="3">
    <source>
        <dbReference type="EMBL" id="MCA9758215.1"/>
    </source>
</evidence>
<evidence type="ECO:0000313" key="4">
    <source>
        <dbReference type="Proteomes" id="UP000739538"/>
    </source>
</evidence>